<evidence type="ECO:0000313" key="1">
    <source>
        <dbReference type="EMBL" id="KHG09247.1"/>
    </source>
</evidence>
<proteinExistence type="predicted"/>
<keyword evidence="2" id="KW-1185">Reference proteome</keyword>
<evidence type="ECO:0000313" key="2">
    <source>
        <dbReference type="Proteomes" id="UP000032142"/>
    </source>
</evidence>
<gene>
    <name evidence="1" type="ORF">F383_36458</name>
</gene>
<name>A0A0B0N9D3_GOSAR</name>
<reference evidence="2" key="1">
    <citation type="submission" date="2014-09" db="EMBL/GenBank/DDBJ databases">
        <authorList>
            <person name="Mudge J."/>
            <person name="Ramaraj T."/>
            <person name="Lindquist I.E."/>
            <person name="Bharti A.K."/>
            <person name="Sundararajan A."/>
            <person name="Cameron C.T."/>
            <person name="Woodward J.E."/>
            <person name="May G.D."/>
            <person name="Brubaker C."/>
            <person name="Broadhvest J."/>
            <person name="Wilkins T.A."/>
        </authorList>
    </citation>
    <scope>NUCLEOTIDE SEQUENCE</scope>
    <source>
        <strain evidence="2">cv. AKA8401</strain>
    </source>
</reference>
<dbReference type="Proteomes" id="UP000032142">
    <property type="component" value="Unassembled WGS sequence"/>
</dbReference>
<protein>
    <submittedName>
        <fullName evidence="1">Uncharacterized protein</fullName>
    </submittedName>
</protein>
<dbReference type="EMBL" id="JRRC01535803">
    <property type="protein sequence ID" value="KHG09247.1"/>
    <property type="molecule type" value="Genomic_DNA"/>
</dbReference>
<accession>A0A0B0N9D3</accession>
<organism evidence="1 2">
    <name type="scientific">Gossypium arboreum</name>
    <name type="common">Tree cotton</name>
    <name type="synonym">Gossypium nanking</name>
    <dbReference type="NCBI Taxonomy" id="29729"/>
    <lineage>
        <taxon>Eukaryota</taxon>
        <taxon>Viridiplantae</taxon>
        <taxon>Streptophyta</taxon>
        <taxon>Embryophyta</taxon>
        <taxon>Tracheophyta</taxon>
        <taxon>Spermatophyta</taxon>
        <taxon>Magnoliopsida</taxon>
        <taxon>eudicotyledons</taxon>
        <taxon>Gunneridae</taxon>
        <taxon>Pentapetalae</taxon>
        <taxon>rosids</taxon>
        <taxon>malvids</taxon>
        <taxon>Malvales</taxon>
        <taxon>Malvaceae</taxon>
        <taxon>Malvoideae</taxon>
        <taxon>Gossypium</taxon>
    </lineage>
</organism>
<comment type="caution">
    <text evidence="1">The sequence shown here is derived from an EMBL/GenBank/DDBJ whole genome shotgun (WGS) entry which is preliminary data.</text>
</comment>
<sequence>MDQLASLE</sequence>